<dbReference type="PROSITE" id="PS51898">
    <property type="entry name" value="TYR_RECOMBINASE"/>
    <property type="match status" value="1"/>
</dbReference>
<sequence>MFSYLFDANIVLNDYSAVLPMLNKRKPVPSVYSPVEVKQLLDSIERFTPLGKRDYAILQIAARLGLRASDIRLLRFDNVDFENATVKFVQFKTSIPNQLPLPLETAEALHDYIDHGREASSEQYIFLNGYGRPLLSHAVSTIAMCHFKQSGLNFGHRKHSSHALRMSFASQLIAENVPYEIVRVALGHASRESTSHYVEFDIESLRICALEVPPPSGLFKKYLLSGGNVK</sequence>
<dbReference type="InterPro" id="IPR002104">
    <property type="entry name" value="Integrase_catalytic"/>
</dbReference>
<dbReference type="InterPro" id="IPR011010">
    <property type="entry name" value="DNA_brk_join_enz"/>
</dbReference>
<accession>A0A645AW47</accession>
<dbReference type="GO" id="GO:0006310">
    <property type="term" value="P:DNA recombination"/>
    <property type="evidence" value="ECO:0007669"/>
    <property type="project" value="UniProtKB-KW"/>
</dbReference>
<comment type="caution">
    <text evidence="3">The sequence shown here is derived from an EMBL/GenBank/DDBJ whole genome shotgun (WGS) entry which is preliminary data.</text>
</comment>
<gene>
    <name evidence="3" type="primary">xerD_74</name>
    <name evidence="3" type="ORF">SDC9_104294</name>
</gene>
<dbReference type="GO" id="GO:0003677">
    <property type="term" value="F:DNA binding"/>
    <property type="evidence" value="ECO:0007669"/>
    <property type="project" value="InterPro"/>
</dbReference>
<dbReference type="EMBL" id="VSSQ01016288">
    <property type="protein sequence ID" value="MPM57472.1"/>
    <property type="molecule type" value="Genomic_DNA"/>
</dbReference>
<dbReference type="InterPro" id="IPR013762">
    <property type="entry name" value="Integrase-like_cat_sf"/>
</dbReference>
<reference evidence="3" key="1">
    <citation type="submission" date="2019-08" db="EMBL/GenBank/DDBJ databases">
        <authorList>
            <person name="Kucharzyk K."/>
            <person name="Murdoch R.W."/>
            <person name="Higgins S."/>
            <person name="Loffler F."/>
        </authorList>
    </citation>
    <scope>NUCLEOTIDE SEQUENCE</scope>
</reference>
<protein>
    <submittedName>
        <fullName evidence="3">Tyrosine recombinase XerD</fullName>
    </submittedName>
</protein>
<evidence type="ECO:0000259" key="2">
    <source>
        <dbReference type="PROSITE" id="PS51898"/>
    </source>
</evidence>
<proteinExistence type="predicted"/>
<keyword evidence="1" id="KW-0233">DNA recombination</keyword>
<dbReference type="Pfam" id="PF00589">
    <property type="entry name" value="Phage_integrase"/>
    <property type="match status" value="1"/>
</dbReference>
<dbReference type="AlphaFoldDB" id="A0A645AW47"/>
<dbReference type="PANTHER" id="PTHR30349:SF90">
    <property type="entry name" value="TYROSINE RECOMBINASE XERD"/>
    <property type="match status" value="1"/>
</dbReference>
<evidence type="ECO:0000313" key="3">
    <source>
        <dbReference type="EMBL" id="MPM57472.1"/>
    </source>
</evidence>
<dbReference type="Gene3D" id="1.10.443.10">
    <property type="entry name" value="Intergrase catalytic core"/>
    <property type="match status" value="1"/>
</dbReference>
<evidence type="ECO:0000256" key="1">
    <source>
        <dbReference type="ARBA" id="ARBA00023172"/>
    </source>
</evidence>
<name>A0A645AW47_9ZZZZ</name>
<dbReference type="InterPro" id="IPR050090">
    <property type="entry name" value="Tyrosine_recombinase_XerCD"/>
</dbReference>
<organism evidence="3">
    <name type="scientific">bioreactor metagenome</name>
    <dbReference type="NCBI Taxonomy" id="1076179"/>
    <lineage>
        <taxon>unclassified sequences</taxon>
        <taxon>metagenomes</taxon>
        <taxon>ecological metagenomes</taxon>
    </lineage>
</organism>
<dbReference type="PANTHER" id="PTHR30349">
    <property type="entry name" value="PHAGE INTEGRASE-RELATED"/>
    <property type="match status" value="1"/>
</dbReference>
<feature type="domain" description="Tyr recombinase" evidence="2">
    <location>
        <begin position="27"/>
        <end position="210"/>
    </location>
</feature>
<dbReference type="GO" id="GO:0015074">
    <property type="term" value="P:DNA integration"/>
    <property type="evidence" value="ECO:0007669"/>
    <property type="project" value="InterPro"/>
</dbReference>
<dbReference type="SUPFAM" id="SSF56349">
    <property type="entry name" value="DNA breaking-rejoining enzymes"/>
    <property type="match status" value="1"/>
</dbReference>